<feature type="compositionally biased region" description="Basic residues" evidence="1">
    <location>
        <begin position="387"/>
        <end position="398"/>
    </location>
</feature>
<feature type="region of interest" description="Disordered" evidence="1">
    <location>
        <begin position="429"/>
        <end position="459"/>
    </location>
</feature>
<evidence type="ECO:0000256" key="1">
    <source>
        <dbReference type="SAM" id="MobiDB-lite"/>
    </source>
</evidence>
<accession>A0A9R1XNL9</accession>
<comment type="caution">
    <text evidence="3">The sequence shown here is derived from an EMBL/GenBank/DDBJ whole genome shotgun (WGS) entry which is preliminary data.</text>
</comment>
<organism evidence="3 4">
    <name type="scientific">Lactuca sativa</name>
    <name type="common">Garden lettuce</name>
    <dbReference type="NCBI Taxonomy" id="4236"/>
    <lineage>
        <taxon>Eukaryota</taxon>
        <taxon>Viridiplantae</taxon>
        <taxon>Streptophyta</taxon>
        <taxon>Embryophyta</taxon>
        <taxon>Tracheophyta</taxon>
        <taxon>Spermatophyta</taxon>
        <taxon>Magnoliopsida</taxon>
        <taxon>eudicotyledons</taxon>
        <taxon>Gunneridae</taxon>
        <taxon>Pentapetalae</taxon>
        <taxon>asterids</taxon>
        <taxon>campanulids</taxon>
        <taxon>Asterales</taxon>
        <taxon>Asteraceae</taxon>
        <taxon>Cichorioideae</taxon>
        <taxon>Cichorieae</taxon>
        <taxon>Lactucinae</taxon>
        <taxon>Lactuca</taxon>
    </lineage>
</organism>
<feature type="region of interest" description="Disordered" evidence="1">
    <location>
        <begin position="384"/>
        <end position="403"/>
    </location>
</feature>
<gene>
    <name evidence="3" type="ORF">LSAT_V11C300125820</name>
</gene>
<evidence type="ECO:0000313" key="4">
    <source>
        <dbReference type="Proteomes" id="UP000235145"/>
    </source>
</evidence>
<dbReference type="Proteomes" id="UP000235145">
    <property type="component" value="Unassembled WGS sequence"/>
</dbReference>
<reference evidence="3 4" key="1">
    <citation type="journal article" date="2017" name="Nat. Commun.">
        <title>Genome assembly with in vitro proximity ligation data and whole-genome triplication in lettuce.</title>
        <authorList>
            <person name="Reyes-Chin-Wo S."/>
            <person name="Wang Z."/>
            <person name="Yang X."/>
            <person name="Kozik A."/>
            <person name="Arikit S."/>
            <person name="Song C."/>
            <person name="Xia L."/>
            <person name="Froenicke L."/>
            <person name="Lavelle D.O."/>
            <person name="Truco M.J."/>
            <person name="Xia R."/>
            <person name="Zhu S."/>
            <person name="Xu C."/>
            <person name="Xu H."/>
            <person name="Xu X."/>
            <person name="Cox K."/>
            <person name="Korf I."/>
            <person name="Meyers B.C."/>
            <person name="Michelmore R.W."/>
        </authorList>
    </citation>
    <scope>NUCLEOTIDE SEQUENCE [LARGE SCALE GENOMIC DNA]</scope>
    <source>
        <strain evidence="4">cv. Salinas</strain>
        <tissue evidence="3">Seedlings</tissue>
    </source>
</reference>
<evidence type="ECO:0000259" key="2">
    <source>
        <dbReference type="Pfam" id="PF03108"/>
    </source>
</evidence>
<dbReference type="EMBL" id="NBSK02000003">
    <property type="protein sequence ID" value="KAJ0219579.1"/>
    <property type="molecule type" value="Genomic_DNA"/>
</dbReference>
<dbReference type="Pfam" id="PF03108">
    <property type="entry name" value="DBD_Tnp_Mut"/>
    <property type="match status" value="1"/>
</dbReference>
<evidence type="ECO:0000313" key="3">
    <source>
        <dbReference type="EMBL" id="KAJ0219579.1"/>
    </source>
</evidence>
<dbReference type="InterPro" id="IPR004332">
    <property type="entry name" value="Transposase_MuDR"/>
</dbReference>
<keyword evidence="4" id="KW-1185">Reference proteome</keyword>
<proteinExistence type="predicted"/>
<dbReference type="AlphaFoldDB" id="A0A9R1XNL9"/>
<sequence length="661" mass="75452">MASSSGTKKVKGPEKVYVRDEDSDDDLIDFSFLDFAPETFKPTSNLSDDPFLDILCDENMLRRTLDGMGDNDQEVGVKDPEHDHIDDQNDGEVGVEYRVHDPDIHWKQMKPVVGECYESPSQLRFALTNYAAANGYQLWFMKSDRHRVIARYGKIYKKDPCPFRVYVAWKYNERTFQIKSICDIHLCARNFNFGTLVSCNWLAKHYLKDIIMKPKMTLTEMKEDVLRMFSVNVSKGQCHKAREMIEGKLEEHYAKVWDYAAEILRSNPWSTCKVGVDSNASGMNYFKRFYVCLKAFKDGWNRGCRRVIGLDGCFLKDKLWEISGLPCVHAQAAINFTHRDPTDFISFWFHKDKFIETYKDNILHVNGSNMWPYTEYLKPLPPLVRRMPGRPKTKRRRHASECQGSKFLPQKAMVSRIVRCGKCRELGHNKLSCKNGEGPSDPVPKRKNGRPKGDGRGNLVVNIAKTPRKVDNGKKKVVEGTSKEVNEGQNKVVDHTSKEASEGKMKDVEGTSKEAGKIIDVDKSISPLKRMKMMARRGGKIKYVVRIGAVHGSISQNMAGVDEVVLTCHEKLDHEDFETIKDLQAFGYDHGEIVEALNKLTKERKEMLVESIVNEETSQETQDPLVRKRKPSERIIKIKLKKAVHDPDGGGSTTEKALTLD</sequence>
<dbReference type="PANTHER" id="PTHR31973">
    <property type="entry name" value="POLYPROTEIN, PUTATIVE-RELATED"/>
    <property type="match status" value="1"/>
</dbReference>
<protein>
    <recommendedName>
        <fullName evidence="2">Transposase MuDR plant domain-containing protein</fullName>
    </recommendedName>
</protein>
<feature type="domain" description="Transposase MuDR plant" evidence="2">
    <location>
        <begin position="110"/>
        <end position="178"/>
    </location>
</feature>
<dbReference type="PANTHER" id="PTHR31973:SF187">
    <property type="entry name" value="MUTATOR TRANSPOSASE MUDRA PROTEIN"/>
    <property type="match status" value="1"/>
</dbReference>
<name>A0A9R1XNL9_LACSA</name>